<sequence length="612" mass="66711">MRRLVLIPLLPLSLLLGGCDLGDRLRSGEDRINAVMPLSAQALQAHDRLMARLPEKSPERAAAEQVWAERLQLRARDCGQGFKPAWHHSNAQVRTRIASETCFAVFDRKLSAWAGLRRVRQLLTMPSIAGAAKDAASPLTLPRGERGFAGLDGQGRSSVLLMRSTDQVALVALGDGRTLHTHQSSQASVESVSPNGRLFVERVADRVRRIHATEGGEVLVELPHAQAISWLGSRYLAVTEPSADKYGYLLDLETAEEVLVPARLQASGYRFLPVPGNERRVNVLSSTSLEQFEVRSESGRTTASLVAEKPGTVGQRFGTGDVQEADGGKRWLTRLDSDLLLIDPVSLDLQRISMPPAFVRDASPSAEPGRYLVKLELGSSSTANGYYLLDAAARTLARVQGVEREQELRYFPAAGRYVAMGPDSLQVLGALAAEAPRTLDSAMVALQKESENRKLNEADQQMLALMQSASIPADSPLFQQMRSARIEAVGVYEPRVFSSTPGKMDGSGPVDVIVRRSSRPLVLVLSSYRSVQWRLRLEPGARVEAVLHSGYEDSTVVGAGTARVLKIGTEYAYQGEGAAYQALQRQVARWTTRSIQQFQGSYQGSNFSVGGN</sequence>
<evidence type="ECO:0008006" key="3">
    <source>
        <dbReference type="Google" id="ProtNLM"/>
    </source>
</evidence>
<dbReference type="Proteomes" id="UP001238603">
    <property type="component" value="Unassembled WGS sequence"/>
</dbReference>
<proteinExistence type="predicted"/>
<dbReference type="RefSeq" id="WP_285982470.1">
    <property type="nucleotide sequence ID" value="NZ_JASVDS010000002.1"/>
</dbReference>
<dbReference type="EMBL" id="JASVDS010000002">
    <property type="protein sequence ID" value="MDL5032397.1"/>
    <property type="molecule type" value="Genomic_DNA"/>
</dbReference>
<evidence type="ECO:0000313" key="2">
    <source>
        <dbReference type="Proteomes" id="UP001238603"/>
    </source>
</evidence>
<protein>
    <recommendedName>
        <fullName evidence="3">Lipoprotein</fullName>
    </recommendedName>
</protein>
<name>A0ABT7LJC9_9BURK</name>
<comment type="caution">
    <text evidence="1">The sequence shown here is derived from an EMBL/GenBank/DDBJ whole genome shotgun (WGS) entry which is preliminary data.</text>
</comment>
<evidence type="ECO:0000313" key="1">
    <source>
        <dbReference type="EMBL" id="MDL5032397.1"/>
    </source>
</evidence>
<accession>A0ABT7LJC9</accession>
<keyword evidence="2" id="KW-1185">Reference proteome</keyword>
<organism evidence="1 2">
    <name type="scientific">Roseateles subflavus</name>
    <dbReference type="NCBI Taxonomy" id="3053353"/>
    <lineage>
        <taxon>Bacteria</taxon>
        <taxon>Pseudomonadati</taxon>
        <taxon>Pseudomonadota</taxon>
        <taxon>Betaproteobacteria</taxon>
        <taxon>Burkholderiales</taxon>
        <taxon>Sphaerotilaceae</taxon>
        <taxon>Roseateles</taxon>
    </lineage>
</organism>
<reference evidence="1 2" key="1">
    <citation type="submission" date="2023-06" db="EMBL/GenBank/DDBJ databases">
        <title>Pelomonas sp. APW6 16S ribosomal RNA gene genome sequencing and assembly.</title>
        <authorList>
            <person name="Woo H."/>
        </authorList>
    </citation>
    <scope>NUCLEOTIDE SEQUENCE [LARGE SCALE GENOMIC DNA]</scope>
    <source>
        <strain evidence="1 2">APW6</strain>
    </source>
</reference>
<dbReference type="PROSITE" id="PS51257">
    <property type="entry name" value="PROKAR_LIPOPROTEIN"/>
    <property type="match status" value="1"/>
</dbReference>
<gene>
    <name evidence="1" type="ORF">QRD43_10835</name>
</gene>